<dbReference type="PANTHER" id="PTHR11941">
    <property type="entry name" value="ENOYL-COA HYDRATASE-RELATED"/>
    <property type="match status" value="1"/>
</dbReference>
<accession>A0A3B0QXS4</accession>
<keyword evidence="1 2" id="KW-0456">Lyase</keyword>
<dbReference type="EMBL" id="UOEB01000189">
    <property type="protein sequence ID" value="VAV84891.1"/>
    <property type="molecule type" value="Genomic_DNA"/>
</dbReference>
<evidence type="ECO:0000313" key="2">
    <source>
        <dbReference type="EMBL" id="VAV84891.1"/>
    </source>
</evidence>
<dbReference type="Pfam" id="PF00378">
    <property type="entry name" value="ECH_1"/>
    <property type="match status" value="1"/>
</dbReference>
<name>A0A3B0QXS4_9ZZZZ</name>
<dbReference type="CDD" id="cd06558">
    <property type="entry name" value="crotonase-like"/>
    <property type="match status" value="1"/>
</dbReference>
<gene>
    <name evidence="2" type="ORF">MNBD_BACTEROID02-1990</name>
</gene>
<evidence type="ECO:0000256" key="1">
    <source>
        <dbReference type="ARBA" id="ARBA00023239"/>
    </source>
</evidence>
<protein>
    <submittedName>
        <fullName evidence="2">Enoyl-CoA hydratase</fullName>
        <ecNumber evidence="2">4.2.1.17</ecNumber>
    </submittedName>
</protein>
<dbReference type="GO" id="GO:0006635">
    <property type="term" value="P:fatty acid beta-oxidation"/>
    <property type="evidence" value="ECO:0007669"/>
    <property type="project" value="TreeGrafter"/>
</dbReference>
<dbReference type="Gene3D" id="1.10.12.10">
    <property type="entry name" value="Lyase 2-enoyl-coa Hydratase, Chain A, domain 2"/>
    <property type="match status" value="1"/>
</dbReference>
<dbReference type="InterPro" id="IPR029045">
    <property type="entry name" value="ClpP/crotonase-like_dom_sf"/>
</dbReference>
<proteinExistence type="predicted"/>
<dbReference type="PANTHER" id="PTHR11941:SF54">
    <property type="entry name" value="ENOYL-COA HYDRATASE, MITOCHONDRIAL"/>
    <property type="match status" value="1"/>
</dbReference>
<dbReference type="InterPro" id="IPR001753">
    <property type="entry name" value="Enoyl-CoA_hydra/iso"/>
</dbReference>
<organism evidence="2">
    <name type="scientific">hydrothermal vent metagenome</name>
    <dbReference type="NCBI Taxonomy" id="652676"/>
    <lineage>
        <taxon>unclassified sequences</taxon>
        <taxon>metagenomes</taxon>
        <taxon>ecological metagenomes</taxon>
    </lineage>
</organism>
<dbReference type="SUPFAM" id="SSF52096">
    <property type="entry name" value="ClpP/crotonase"/>
    <property type="match status" value="1"/>
</dbReference>
<sequence>MEKLKLNYSHNGTVANVILDDGKGNVLDNIMMLEMLDLFAQFKRNNHIKLITFQGEGKHFSFGASVPEHTKEFAEMMIKTFHKIFFEIIEMSIPTLAKISGQCLGGGMELALACNFMFADKTAVLAQPEIILGVFPPPASIMLPLKIGNAKAEEIILTGRNIKADEGERIGLLNQVFEDKEALNAGTKEWITKYIVPKSASSLKFGVKSVRTTFNYIMQNKLPMLEYMYINQLMETNDANEGINSFLEKRKPVWENC</sequence>
<dbReference type="GO" id="GO:0004300">
    <property type="term" value="F:enoyl-CoA hydratase activity"/>
    <property type="evidence" value="ECO:0007669"/>
    <property type="project" value="UniProtKB-EC"/>
</dbReference>
<dbReference type="AlphaFoldDB" id="A0A3B0QXS4"/>
<reference evidence="2" key="1">
    <citation type="submission" date="2018-06" db="EMBL/GenBank/DDBJ databases">
        <authorList>
            <person name="Zhirakovskaya E."/>
        </authorList>
    </citation>
    <scope>NUCLEOTIDE SEQUENCE</scope>
</reference>
<dbReference type="Gene3D" id="3.90.226.10">
    <property type="entry name" value="2-enoyl-CoA Hydratase, Chain A, domain 1"/>
    <property type="match status" value="1"/>
</dbReference>
<dbReference type="InterPro" id="IPR014748">
    <property type="entry name" value="Enoyl-CoA_hydra_C"/>
</dbReference>
<dbReference type="EC" id="4.2.1.17" evidence="2"/>